<evidence type="ECO:0000313" key="3">
    <source>
        <dbReference type="EMBL" id="KAI3428568.1"/>
    </source>
</evidence>
<dbReference type="Gene3D" id="3.20.20.380">
    <property type="entry name" value="Copper homeostasis (CutC) domain"/>
    <property type="match status" value="1"/>
</dbReference>
<reference evidence="3" key="1">
    <citation type="journal article" date="2019" name="Plant J.">
        <title>Chlorella vulgaris genome assembly and annotation reveals the molecular basis for metabolic acclimation to high light conditions.</title>
        <authorList>
            <person name="Cecchin M."/>
            <person name="Marcolungo L."/>
            <person name="Rossato M."/>
            <person name="Girolomoni L."/>
            <person name="Cosentino E."/>
            <person name="Cuine S."/>
            <person name="Li-Beisson Y."/>
            <person name="Delledonne M."/>
            <person name="Ballottari M."/>
        </authorList>
    </citation>
    <scope>NUCLEOTIDE SEQUENCE</scope>
    <source>
        <strain evidence="3">211/11P</strain>
    </source>
</reference>
<evidence type="ECO:0000313" key="4">
    <source>
        <dbReference type="Proteomes" id="UP001055712"/>
    </source>
</evidence>
<sequence length="259" mass="26769">MLLEVCVDCVPAAVSAQSTGADRVELCSCVNDGGITPSHGLIAAVCRALSATKVHVLIRPRPGDFLYSPDELQIMKHDVLHAASCGAHGVVLGMLTADGSIDTAQLLPFTELCAALGIELTFHRAFDVVKDPVKALDALLACGVRRVLSSGGQRSVMEGLEQLARLVAEGGSRISVMPGGGVTAENAATVARVTGCTELHGSFSSPVPSRMAYCHVPMLFDDGSRTMVDAAAVQRVRQALAAADGGMEVQGGLTAASDM</sequence>
<evidence type="ECO:0000256" key="2">
    <source>
        <dbReference type="ARBA" id="ARBA00019014"/>
    </source>
</evidence>
<comment type="similarity">
    <text evidence="1">Belongs to the CutC family.</text>
</comment>
<dbReference type="GO" id="GO:0005507">
    <property type="term" value="F:copper ion binding"/>
    <property type="evidence" value="ECO:0007669"/>
    <property type="project" value="TreeGrafter"/>
</dbReference>
<dbReference type="Proteomes" id="UP001055712">
    <property type="component" value="Unassembled WGS sequence"/>
</dbReference>
<dbReference type="InterPro" id="IPR005627">
    <property type="entry name" value="CutC-like"/>
</dbReference>
<reference evidence="3" key="2">
    <citation type="submission" date="2020-11" db="EMBL/GenBank/DDBJ databases">
        <authorList>
            <person name="Cecchin M."/>
            <person name="Marcolungo L."/>
            <person name="Rossato M."/>
            <person name="Girolomoni L."/>
            <person name="Cosentino E."/>
            <person name="Cuine S."/>
            <person name="Li-Beisson Y."/>
            <person name="Delledonne M."/>
            <person name="Ballottari M."/>
        </authorList>
    </citation>
    <scope>NUCLEOTIDE SEQUENCE</scope>
    <source>
        <strain evidence="3">211/11P</strain>
        <tissue evidence="3">Whole cell</tissue>
    </source>
</reference>
<dbReference type="OrthoDB" id="7392499at2759"/>
<evidence type="ECO:0000256" key="1">
    <source>
        <dbReference type="ARBA" id="ARBA00007768"/>
    </source>
</evidence>
<protein>
    <recommendedName>
        <fullName evidence="2">Copper homeostasis protein cutC homolog</fullName>
    </recommendedName>
</protein>
<keyword evidence="4" id="KW-1185">Reference proteome</keyword>
<organism evidence="3 4">
    <name type="scientific">Chlorella vulgaris</name>
    <name type="common">Green alga</name>
    <dbReference type="NCBI Taxonomy" id="3077"/>
    <lineage>
        <taxon>Eukaryota</taxon>
        <taxon>Viridiplantae</taxon>
        <taxon>Chlorophyta</taxon>
        <taxon>core chlorophytes</taxon>
        <taxon>Trebouxiophyceae</taxon>
        <taxon>Chlorellales</taxon>
        <taxon>Chlorellaceae</taxon>
        <taxon>Chlorella clade</taxon>
        <taxon>Chlorella</taxon>
    </lineage>
</organism>
<dbReference type="AlphaFoldDB" id="A0A9D4TLB4"/>
<dbReference type="EMBL" id="SIDB01000009">
    <property type="protein sequence ID" value="KAI3428568.1"/>
    <property type="molecule type" value="Genomic_DNA"/>
</dbReference>
<dbReference type="PANTHER" id="PTHR12598:SF0">
    <property type="entry name" value="COPPER HOMEOSTASIS PROTEIN CUTC HOMOLOG"/>
    <property type="match status" value="1"/>
</dbReference>
<dbReference type="InterPro" id="IPR036822">
    <property type="entry name" value="CutC-like_dom_sf"/>
</dbReference>
<dbReference type="Pfam" id="PF03932">
    <property type="entry name" value="CutC"/>
    <property type="match status" value="1"/>
</dbReference>
<dbReference type="SUPFAM" id="SSF110395">
    <property type="entry name" value="CutC-like"/>
    <property type="match status" value="1"/>
</dbReference>
<gene>
    <name evidence="3" type="ORF">D9Q98_007390</name>
</gene>
<name>A0A9D4TLB4_CHLVU</name>
<dbReference type="HAMAP" id="MF_00795">
    <property type="entry name" value="CutC"/>
    <property type="match status" value="1"/>
</dbReference>
<dbReference type="PANTHER" id="PTHR12598">
    <property type="entry name" value="COPPER HOMEOSTASIS PROTEIN CUTC"/>
    <property type="match status" value="1"/>
</dbReference>
<accession>A0A9D4TLB4</accession>
<proteinExistence type="inferred from homology"/>
<comment type="caution">
    <text evidence="3">The sequence shown here is derived from an EMBL/GenBank/DDBJ whole genome shotgun (WGS) entry which is preliminary data.</text>
</comment>